<comment type="caution">
    <text evidence="1">The sequence shown here is derived from an EMBL/GenBank/DDBJ whole genome shotgun (WGS) entry which is preliminary data.</text>
</comment>
<organism evidence="1">
    <name type="scientific">marine sediment metagenome</name>
    <dbReference type="NCBI Taxonomy" id="412755"/>
    <lineage>
        <taxon>unclassified sequences</taxon>
        <taxon>metagenomes</taxon>
        <taxon>ecological metagenomes</taxon>
    </lineage>
</organism>
<protein>
    <submittedName>
        <fullName evidence="1">Uncharacterized protein</fullName>
    </submittedName>
</protein>
<accession>A0A0F9K015</accession>
<name>A0A0F9K015_9ZZZZ</name>
<reference evidence="1" key="1">
    <citation type="journal article" date="2015" name="Nature">
        <title>Complex archaea that bridge the gap between prokaryotes and eukaryotes.</title>
        <authorList>
            <person name="Spang A."/>
            <person name="Saw J.H."/>
            <person name="Jorgensen S.L."/>
            <person name="Zaremba-Niedzwiedzka K."/>
            <person name="Martijn J."/>
            <person name="Lind A.E."/>
            <person name="van Eijk R."/>
            <person name="Schleper C."/>
            <person name="Guy L."/>
            <person name="Ettema T.J."/>
        </authorList>
    </citation>
    <scope>NUCLEOTIDE SEQUENCE</scope>
</reference>
<sequence length="55" mass="6419">MSNRLVLLVVTEIYISILRPMLIELVENTDNKLDDKVILLLDVCLKYSSRRRNGE</sequence>
<evidence type="ECO:0000313" key="1">
    <source>
        <dbReference type="EMBL" id="KKM04523.1"/>
    </source>
</evidence>
<dbReference type="AlphaFoldDB" id="A0A0F9K015"/>
<dbReference type="EMBL" id="LAZR01016433">
    <property type="protein sequence ID" value="KKM04523.1"/>
    <property type="molecule type" value="Genomic_DNA"/>
</dbReference>
<proteinExistence type="predicted"/>
<gene>
    <name evidence="1" type="ORF">LCGC14_1763390</name>
</gene>